<feature type="region of interest" description="Disordered" evidence="1">
    <location>
        <begin position="1"/>
        <end position="69"/>
    </location>
</feature>
<protein>
    <submittedName>
        <fullName evidence="2">Uncharacterized protein</fullName>
    </submittedName>
</protein>
<proteinExistence type="predicted"/>
<sequence length="104" mass="12227">MMNKEAQPSPENSGYLPQDNFENERHQIRELMRDDPHRARVKTPADLAEDEEIEDEVSSLSKPAHRANTRVERHLKTELKKFSSNIKKLDRAREDLEDDDDNEE</sequence>
<dbReference type="EMBL" id="HBIH01000054">
    <property type="protein sequence ID" value="CAE0319459.1"/>
    <property type="molecule type" value="Transcribed_RNA"/>
</dbReference>
<dbReference type="AlphaFoldDB" id="A0A7S3IC50"/>
<reference evidence="2" key="1">
    <citation type="submission" date="2021-01" db="EMBL/GenBank/DDBJ databases">
        <authorList>
            <person name="Corre E."/>
            <person name="Pelletier E."/>
            <person name="Niang G."/>
            <person name="Scheremetjew M."/>
            <person name="Finn R."/>
            <person name="Kale V."/>
            <person name="Holt S."/>
            <person name="Cochrane G."/>
            <person name="Meng A."/>
            <person name="Brown T."/>
            <person name="Cohen L."/>
        </authorList>
    </citation>
    <scope>NUCLEOTIDE SEQUENCE</scope>
    <source>
        <strain evidence="2">S3</strain>
    </source>
</reference>
<feature type="compositionally biased region" description="Acidic residues" evidence="1">
    <location>
        <begin position="47"/>
        <end position="57"/>
    </location>
</feature>
<organism evidence="2">
    <name type="scientific">Strombidium inclinatum</name>
    <dbReference type="NCBI Taxonomy" id="197538"/>
    <lineage>
        <taxon>Eukaryota</taxon>
        <taxon>Sar</taxon>
        <taxon>Alveolata</taxon>
        <taxon>Ciliophora</taxon>
        <taxon>Intramacronucleata</taxon>
        <taxon>Spirotrichea</taxon>
        <taxon>Oligotrichia</taxon>
        <taxon>Strombidiidae</taxon>
        <taxon>Strombidium</taxon>
    </lineage>
</organism>
<name>A0A7S3IC50_9SPIT</name>
<accession>A0A7S3IC50</accession>
<gene>
    <name evidence="2" type="ORF">SINC0208_LOCUS36</name>
</gene>
<evidence type="ECO:0000256" key="1">
    <source>
        <dbReference type="SAM" id="MobiDB-lite"/>
    </source>
</evidence>
<evidence type="ECO:0000313" key="2">
    <source>
        <dbReference type="EMBL" id="CAE0319459.1"/>
    </source>
</evidence>
<feature type="compositionally biased region" description="Basic and acidic residues" evidence="1">
    <location>
        <begin position="22"/>
        <end position="38"/>
    </location>
</feature>